<dbReference type="Gene3D" id="3.40.630.30">
    <property type="match status" value="1"/>
</dbReference>
<comment type="caution">
    <text evidence="4">The sequence shown here is derived from an EMBL/GenBank/DDBJ whole genome shotgun (WGS) entry which is preliminary data.</text>
</comment>
<reference evidence="4 5" key="1">
    <citation type="submission" date="2018-09" db="EMBL/GenBank/DDBJ databases">
        <title>Draft genome sequence of Buttiauxella izardii CCUG 35510T.</title>
        <authorList>
            <person name="Salva-Serra F."/>
            <person name="Marathe N."/>
            <person name="Moore E."/>
            <person name="Stadler-Svensson L."/>
            <person name="Engstrom-Jakobsson H."/>
        </authorList>
    </citation>
    <scope>NUCLEOTIDE SEQUENCE [LARGE SCALE GENOMIC DNA]</scope>
    <source>
        <strain evidence="4 5">CCUG 35510</strain>
    </source>
</reference>
<dbReference type="PANTHER" id="PTHR43877:SF2">
    <property type="entry name" value="AMINOALKYLPHOSPHONATE N-ACETYLTRANSFERASE-RELATED"/>
    <property type="match status" value="1"/>
</dbReference>
<dbReference type="Pfam" id="PF13508">
    <property type="entry name" value="Acetyltransf_7"/>
    <property type="match status" value="1"/>
</dbReference>
<feature type="domain" description="N-acetyltransferase" evidence="3">
    <location>
        <begin position="4"/>
        <end position="146"/>
    </location>
</feature>
<evidence type="ECO:0000313" key="4">
    <source>
        <dbReference type="EMBL" id="RJT17115.1"/>
    </source>
</evidence>
<dbReference type="CDD" id="cd04301">
    <property type="entry name" value="NAT_SF"/>
    <property type="match status" value="1"/>
</dbReference>
<dbReference type="Proteomes" id="UP000276295">
    <property type="component" value="Unassembled WGS sequence"/>
</dbReference>
<keyword evidence="1 4" id="KW-0808">Transferase</keyword>
<sequence>MNEIEFRVARLADVEGIFHVRTAVTENAMTLQQLEEMEITYSSVAEMIAEARCAWVAVDAQSIVGFSMIIPEDGCVFAVFVLPAYEGKGIGKRLLKAAEDELFKEHEAIWLETEKATRAAEFYRRMGWRNEINVGDGDIYLEKHRF</sequence>
<accession>A0A3A5JL55</accession>
<name>A0A3A5JL55_9ENTR</name>
<dbReference type="PROSITE" id="PS51186">
    <property type="entry name" value="GNAT"/>
    <property type="match status" value="1"/>
</dbReference>
<dbReference type="PANTHER" id="PTHR43877">
    <property type="entry name" value="AMINOALKYLPHOSPHONATE N-ACETYLTRANSFERASE-RELATED-RELATED"/>
    <property type="match status" value="1"/>
</dbReference>
<evidence type="ECO:0000313" key="5">
    <source>
        <dbReference type="Proteomes" id="UP000276295"/>
    </source>
</evidence>
<protein>
    <submittedName>
        <fullName evidence="4">N-acetyltransferase</fullName>
    </submittedName>
</protein>
<dbReference type="GO" id="GO:0016747">
    <property type="term" value="F:acyltransferase activity, transferring groups other than amino-acyl groups"/>
    <property type="evidence" value="ECO:0007669"/>
    <property type="project" value="InterPro"/>
</dbReference>
<dbReference type="AlphaFoldDB" id="A0A3A5JL55"/>
<dbReference type="RefSeq" id="WP_120066842.1">
    <property type="nucleotide sequence ID" value="NZ_QZWH01000078.1"/>
</dbReference>
<proteinExistence type="predicted"/>
<dbReference type="InterPro" id="IPR050832">
    <property type="entry name" value="Bact_Acetyltransf"/>
</dbReference>
<dbReference type="SUPFAM" id="SSF55729">
    <property type="entry name" value="Acyl-CoA N-acyltransferases (Nat)"/>
    <property type="match status" value="1"/>
</dbReference>
<evidence type="ECO:0000259" key="3">
    <source>
        <dbReference type="PROSITE" id="PS51186"/>
    </source>
</evidence>
<keyword evidence="5" id="KW-1185">Reference proteome</keyword>
<dbReference type="EMBL" id="QZWH01000078">
    <property type="protein sequence ID" value="RJT17115.1"/>
    <property type="molecule type" value="Genomic_DNA"/>
</dbReference>
<keyword evidence="2" id="KW-0012">Acyltransferase</keyword>
<organism evidence="4 5">
    <name type="scientific">Buttiauxella izardii</name>
    <dbReference type="NCBI Taxonomy" id="82991"/>
    <lineage>
        <taxon>Bacteria</taxon>
        <taxon>Pseudomonadati</taxon>
        <taxon>Pseudomonadota</taxon>
        <taxon>Gammaproteobacteria</taxon>
        <taxon>Enterobacterales</taxon>
        <taxon>Enterobacteriaceae</taxon>
        <taxon>Buttiauxella</taxon>
    </lineage>
</organism>
<evidence type="ECO:0000256" key="1">
    <source>
        <dbReference type="ARBA" id="ARBA00022679"/>
    </source>
</evidence>
<dbReference type="InterPro" id="IPR000182">
    <property type="entry name" value="GNAT_dom"/>
</dbReference>
<gene>
    <name evidence="4" type="ORF">D6029_22305</name>
</gene>
<evidence type="ECO:0000256" key="2">
    <source>
        <dbReference type="ARBA" id="ARBA00023315"/>
    </source>
</evidence>
<dbReference type="InterPro" id="IPR016181">
    <property type="entry name" value="Acyl_CoA_acyltransferase"/>
</dbReference>
<dbReference type="OrthoDB" id="7356080at2"/>